<evidence type="ECO:0000256" key="4">
    <source>
        <dbReference type="ARBA" id="ARBA00022679"/>
    </source>
</evidence>
<dbReference type="FunFam" id="3.30.565.10:FF:000042">
    <property type="entry name" value="Two-component sensor histidine kinase KdpD"/>
    <property type="match status" value="1"/>
</dbReference>
<organism evidence="10 11">
    <name type="scientific">Paraburkholderia bryophila</name>
    <dbReference type="NCBI Taxonomy" id="420952"/>
    <lineage>
        <taxon>Bacteria</taxon>
        <taxon>Pseudomonadati</taxon>
        <taxon>Pseudomonadota</taxon>
        <taxon>Betaproteobacteria</taxon>
        <taxon>Burkholderiales</taxon>
        <taxon>Burkholderiaceae</taxon>
        <taxon>Paraburkholderia</taxon>
    </lineage>
</organism>
<dbReference type="GO" id="GO:0000160">
    <property type="term" value="P:phosphorelay signal transduction system"/>
    <property type="evidence" value="ECO:0007669"/>
    <property type="project" value="UniProtKB-KW"/>
</dbReference>
<dbReference type="SUPFAM" id="SSF55874">
    <property type="entry name" value="ATPase domain of HSP90 chaperone/DNA topoisomerase II/histidine kinase"/>
    <property type="match status" value="1"/>
</dbReference>
<dbReference type="Pfam" id="PF02518">
    <property type="entry name" value="HATPase_c"/>
    <property type="match status" value="1"/>
</dbReference>
<evidence type="ECO:0000256" key="5">
    <source>
        <dbReference type="ARBA" id="ARBA00022741"/>
    </source>
</evidence>
<keyword evidence="3" id="KW-0597">Phosphoprotein</keyword>
<keyword evidence="6 10" id="KW-0418">Kinase</keyword>
<dbReference type="GO" id="GO:0004673">
    <property type="term" value="F:protein histidine kinase activity"/>
    <property type="evidence" value="ECO:0007669"/>
    <property type="project" value="UniProtKB-EC"/>
</dbReference>
<accession>A0A7Z0AZE3</accession>
<proteinExistence type="predicted"/>
<dbReference type="InterPro" id="IPR005467">
    <property type="entry name" value="His_kinase_dom"/>
</dbReference>
<dbReference type="AlphaFoldDB" id="A0A7Z0AZE3"/>
<dbReference type="GO" id="GO:0005524">
    <property type="term" value="F:ATP binding"/>
    <property type="evidence" value="ECO:0007669"/>
    <property type="project" value="UniProtKB-KW"/>
</dbReference>
<keyword evidence="4" id="KW-0808">Transferase</keyword>
<dbReference type="InterPro" id="IPR004358">
    <property type="entry name" value="Sig_transdc_His_kin-like_C"/>
</dbReference>
<evidence type="ECO:0000313" key="10">
    <source>
        <dbReference type="EMBL" id="NYH14227.1"/>
    </source>
</evidence>
<name>A0A7Z0AZE3_9BURK</name>
<evidence type="ECO:0000313" key="11">
    <source>
        <dbReference type="Proteomes" id="UP000572540"/>
    </source>
</evidence>
<sequence length="185" mass="19735">MLDRIVSDGNRAGDVISRIRELIRKAPPQKEPVGINEAIREVIELTRGEAMKRGTSVQTQLADGLPFIEGDRVELQQVLLNLIINALEAMSGVNDDIRQLLVSTGTADSGCVLVTVRDSGPGFAPHSAERVFAPFYTTKPTGLGMGLSICRSIIDAHGGRLWASANVPRGAVVQFTVPAHPAGSL</sequence>
<dbReference type="Gene3D" id="3.30.565.10">
    <property type="entry name" value="Histidine kinase-like ATPase, C-terminal domain"/>
    <property type="match status" value="1"/>
</dbReference>
<evidence type="ECO:0000256" key="3">
    <source>
        <dbReference type="ARBA" id="ARBA00022553"/>
    </source>
</evidence>
<reference evidence="10 11" key="1">
    <citation type="submission" date="2020-07" db="EMBL/GenBank/DDBJ databases">
        <title>Exploring microbial biodiversity for novel pathways involved in the catabolism of aromatic compounds derived from lignin.</title>
        <authorList>
            <person name="Elkins J."/>
        </authorList>
    </citation>
    <scope>NUCLEOTIDE SEQUENCE [LARGE SCALE GENOMIC DNA]</scope>
    <source>
        <strain evidence="10 11">H2C3B</strain>
    </source>
</reference>
<evidence type="ECO:0000256" key="8">
    <source>
        <dbReference type="ARBA" id="ARBA00023012"/>
    </source>
</evidence>
<comment type="catalytic activity">
    <reaction evidence="1">
        <text>ATP + protein L-histidine = ADP + protein N-phospho-L-histidine.</text>
        <dbReference type="EC" id="2.7.13.3"/>
    </reaction>
</comment>
<feature type="domain" description="Histidine kinase" evidence="9">
    <location>
        <begin position="1"/>
        <end position="181"/>
    </location>
</feature>
<dbReference type="EMBL" id="JACCAU010000001">
    <property type="protein sequence ID" value="NYH14227.1"/>
    <property type="molecule type" value="Genomic_DNA"/>
</dbReference>
<evidence type="ECO:0000256" key="6">
    <source>
        <dbReference type="ARBA" id="ARBA00022777"/>
    </source>
</evidence>
<dbReference type="InterPro" id="IPR036890">
    <property type="entry name" value="HATPase_C_sf"/>
</dbReference>
<dbReference type="Proteomes" id="UP000572540">
    <property type="component" value="Unassembled WGS sequence"/>
</dbReference>
<dbReference type="InterPro" id="IPR003594">
    <property type="entry name" value="HATPase_dom"/>
</dbReference>
<evidence type="ECO:0000256" key="7">
    <source>
        <dbReference type="ARBA" id="ARBA00022840"/>
    </source>
</evidence>
<dbReference type="GO" id="GO:0042802">
    <property type="term" value="F:identical protein binding"/>
    <property type="evidence" value="ECO:0007669"/>
    <property type="project" value="UniProtKB-ARBA"/>
</dbReference>
<evidence type="ECO:0000256" key="1">
    <source>
        <dbReference type="ARBA" id="ARBA00000085"/>
    </source>
</evidence>
<protein>
    <recommendedName>
        <fullName evidence="2">histidine kinase</fullName>
        <ecNumber evidence="2">2.7.13.3</ecNumber>
    </recommendedName>
</protein>
<dbReference type="PRINTS" id="PR00344">
    <property type="entry name" value="BCTRLSENSOR"/>
</dbReference>
<dbReference type="PROSITE" id="PS50109">
    <property type="entry name" value="HIS_KIN"/>
    <property type="match status" value="1"/>
</dbReference>
<dbReference type="EC" id="2.7.13.3" evidence="2"/>
<gene>
    <name evidence="10" type="ORF">GGD41_001455</name>
</gene>
<dbReference type="PANTHER" id="PTHR43065:SF10">
    <property type="entry name" value="PEROXIDE STRESS-ACTIVATED HISTIDINE KINASE MAK3"/>
    <property type="match status" value="1"/>
</dbReference>
<comment type="caution">
    <text evidence="10">The sequence shown here is derived from an EMBL/GenBank/DDBJ whole genome shotgun (WGS) entry which is preliminary data.</text>
</comment>
<evidence type="ECO:0000259" key="9">
    <source>
        <dbReference type="PROSITE" id="PS50109"/>
    </source>
</evidence>
<keyword evidence="7" id="KW-0067">ATP-binding</keyword>
<keyword evidence="8" id="KW-0902">Two-component regulatory system</keyword>
<evidence type="ECO:0000256" key="2">
    <source>
        <dbReference type="ARBA" id="ARBA00012438"/>
    </source>
</evidence>
<dbReference type="PANTHER" id="PTHR43065">
    <property type="entry name" value="SENSOR HISTIDINE KINASE"/>
    <property type="match status" value="1"/>
</dbReference>
<keyword evidence="5" id="KW-0547">Nucleotide-binding</keyword>
<dbReference type="SMART" id="SM00387">
    <property type="entry name" value="HATPase_c"/>
    <property type="match status" value="1"/>
</dbReference>